<dbReference type="GO" id="GO:0006935">
    <property type="term" value="P:chemotaxis"/>
    <property type="evidence" value="ECO:0007669"/>
    <property type="project" value="InterPro"/>
</dbReference>
<evidence type="ECO:0000313" key="4">
    <source>
        <dbReference type="Proteomes" id="UP000009047"/>
    </source>
</evidence>
<dbReference type="Proteomes" id="UP000009047">
    <property type="component" value="Chromosome"/>
</dbReference>
<protein>
    <submittedName>
        <fullName evidence="3">CheW protein</fullName>
    </submittedName>
</protein>
<dbReference type="OrthoDB" id="5398490at2"/>
<dbReference type="STRING" id="644282.Deba_0253"/>
<evidence type="ECO:0000259" key="2">
    <source>
        <dbReference type="Pfam" id="PF01584"/>
    </source>
</evidence>
<reference evidence="3 4" key="1">
    <citation type="journal article" date="2010" name="Stand. Genomic Sci.">
        <title>Complete genome sequence of Desulfarculus baarsii type strain (2st14).</title>
        <authorList>
            <person name="Sun H."/>
            <person name="Spring S."/>
            <person name="Lapidus A."/>
            <person name="Davenport K."/>
            <person name="Del Rio T.G."/>
            <person name="Tice H."/>
            <person name="Nolan M."/>
            <person name="Copeland A."/>
            <person name="Cheng J.F."/>
            <person name="Lucas S."/>
            <person name="Tapia R."/>
            <person name="Goodwin L."/>
            <person name="Pitluck S."/>
            <person name="Ivanova N."/>
            <person name="Pagani I."/>
            <person name="Mavromatis K."/>
            <person name="Ovchinnikova G."/>
            <person name="Pati A."/>
            <person name="Chen A."/>
            <person name="Palaniappan K."/>
            <person name="Hauser L."/>
            <person name="Chang Y.J."/>
            <person name="Jeffries C.D."/>
            <person name="Detter J.C."/>
            <person name="Han C."/>
            <person name="Rohde M."/>
            <person name="Brambilla E."/>
            <person name="Goker M."/>
            <person name="Woyke T."/>
            <person name="Bristow J."/>
            <person name="Eisen J.A."/>
            <person name="Markowitz V."/>
            <person name="Hugenholtz P."/>
            <person name="Kyrpides N.C."/>
            <person name="Klenk H.P."/>
            <person name="Land M."/>
        </authorList>
    </citation>
    <scope>NUCLEOTIDE SEQUENCE [LARGE SCALE GENOMIC DNA]</scope>
    <source>
        <strain evidence="4">ATCC 33931 / DSM 2075 / LMG 7858 / VKM B-1802 / 2st14</strain>
    </source>
</reference>
<evidence type="ECO:0000313" key="3">
    <source>
        <dbReference type="EMBL" id="ADK83630.1"/>
    </source>
</evidence>
<dbReference type="HOGENOM" id="CLU_1841880_0_0_7"/>
<feature type="region of interest" description="Disordered" evidence="1">
    <location>
        <begin position="120"/>
        <end position="139"/>
    </location>
</feature>
<dbReference type="RefSeq" id="WP_013257086.1">
    <property type="nucleotide sequence ID" value="NC_014365.1"/>
</dbReference>
<feature type="domain" description="CheW-like" evidence="2">
    <location>
        <begin position="10"/>
        <end position="91"/>
    </location>
</feature>
<proteinExistence type="predicted"/>
<dbReference type="InterPro" id="IPR036061">
    <property type="entry name" value="CheW-like_dom_sf"/>
</dbReference>
<keyword evidence="4" id="KW-1185">Reference proteome</keyword>
<evidence type="ECO:0000256" key="1">
    <source>
        <dbReference type="SAM" id="MobiDB-lite"/>
    </source>
</evidence>
<dbReference type="EMBL" id="CP002085">
    <property type="protein sequence ID" value="ADK83630.1"/>
    <property type="molecule type" value="Genomic_DNA"/>
</dbReference>
<name>E1QGB8_DESB2</name>
<dbReference type="Gene3D" id="2.40.50.180">
    <property type="entry name" value="CheA-289, Domain 4"/>
    <property type="match status" value="1"/>
</dbReference>
<sequence length="139" mass="14717">MKSIGRQNANAIPVGKIVGIVRQADIWPLPGAPDYLAGLACLHGRLIPILDIDGRNLPAALDNDILARDIVIVENTMAGEATSLFGVIIDQWEKAGADYTPGSMHQPPADFPYAKVVAETAPRPDLRPGQTRGGKALAS</sequence>
<dbReference type="SUPFAM" id="SSF50341">
    <property type="entry name" value="CheW-like"/>
    <property type="match status" value="1"/>
</dbReference>
<dbReference type="KEGG" id="dbr:Deba_0253"/>
<gene>
    <name evidence="3" type="ordered locus">Deba_0253</name>
</gene>
<dbReference type="Gene3D" id="2.30.30.40">
    <property type="entry name" value="SH3 Domains"/>
    <property type="match status" value="1"/>
</dbReference>
<dbReference type="Pfam" id="PF01584">
    <property type="entry name" value="CheW"/>
    <property type="match status" value="1"/>
</dbReference>
<dbReference type="GO" id="GO:0007165">
    <property type="term" value="P:signal transduction"/>
    <property type="evidence" value="ECO:0007669"/>
    <property type="project" value="InterPro"/>
</dbReference>
<dbReference type="InterPro" id="IPR002545">
    <property type="entry name" value="CheW-lke_dom"/>
</dbReference>
<dbReference type="AlphaFoldDB" id="E1QGB8"/>
<organism evidence="3 4">
    <name type="scientific">Desulfarculus baarsii (strain ATCC 33931 / DSM 2075 / LMG 7858 / VKM B-1802 / 2st14)</name>
    <dbReference type="NCBI Taxonomy" id="644282"/>
    <lineage>
        <taxon>Bacteria</taxon>
        <taxon>Pseudomonadati</taxon>
        <taxon>Thermodesulfobacteriota</taxon>
        <taxon>Desulfarculia</taxon>
        <taxon>Desulfarculales</taxon>
        <taxon>Desulfarculaceae</taxon>
        <taxon>Desulfarculus</taxon>
    </lineage>
</organism>
<accession>E1QGB8</accession>
<dbReference type="eggNOG" id="COG0835">
    <property type="taxonomic scope" value="Bacteria"/>
</dbReference>